<dbReference type="Pfam" id="PF21047">
    <property type="entry name" value="HEAT_Maestro"/>
    <property type="match status" value="1"/>
</dbReference>
<dbReference type="SUPFAM" id="SSF48371">
    <property type="entry name" value="ARM repeat"/>
    <property type="match status" value="1"/>
</dbReference>
<dbReference type="InterPro" id="IPR048465">
    <property type="entry name" value="Maestro-like_HEAT"/>
</dbReference>
<keyword evidence="1" id="KW-0677">Repeat</keyword>
<evidence type="ECO:0000313" key="8">
    <source>
        <dbReference type="Proteomes" id="UP000233220"/>
    </source>
</evidence>
<evidence type="ECO:0000256" key="2">
    <source>
        <dbReference type="SAM" id="MobiDB-lite"/>
    </source>
</evidence>
<dbReference type="InterPro" id="IPR045206">
    <property type="entry name" value="Maestro_heat-like_prot"/>
</dbReference>
<feature type="region of interest" description="Disordered" evidence="2">
    <location>
        <begin position="651"/>
        <end position="676"/>
    </location>
</feature>
<evidence type="ECO:0000259" key="5">
    <source>
        <dbReference type="Pfam" id="PF23221"/>
    </source>
</evidence>
<dbReference type="Pfam" id="PF23210">
    <property type="entry name" value="HEAT_Maestro_2"/>
    <property type="match status" value="1"/>
</dbReference>
<dbReference type="InterPro" id="IPR055408">
    <property type="entry name" value="HEAT_MROH2B-like"/>
</dbReference>
<name>A0A2K6TTW7_SAIBB</name>
<dbReference type="Proteomes" id="UP000233220">
    <property type="component" value="Unplaced"/>
</dbReference>
<dbReference type="InterPro" id="IPR016024">
    <property type="entry name" value="ARM-type_fold"/>
</dbReference>
<reference evidence="7" key="1">
    <citation type="submission" date="2025-08" db="UniProtKB">
        <authorList>
            <consortium name="Ensembl"/>
        </authorList>
    </citation>
    <scope>IDENTIFICATION</scope>
</reference>
<feature type="domain" description="MROH2B-like HEAT-repeats" evidence="4">
    <location>
        <begin position="228"/>
        <end position="495"/>
    </location>
</feature>
<sequence>PVSRTSSAVSPNPRISPAVSTSPKESSCMEAPQDSVHRDRLPHPTTILLRKSQSKQPGRTPDLESVKRCGHGEAFTICFKMLQDMSSADPFRLKYIIKKVKNTAHGSPSLVMETIHHCFIDNPEISSRHKFWLFQTLEMVIGASDIPEETWEKTFTQLALENTTKTTELADIHQDEASSVRVAICRHSWRVVAQHLETELLTGIFPHRSLLYVRGILSPRGALRQGRQACWEEQLSQKAIKSVPFLNMDVWSKVLWALTTPSQTQQEQSPEKVFLFTYYGLILQAKKNCATVKRHLQALLEMSHQRDPGPHTQGMALTMGLAAAHHLDGVWAVLDQFGQSRPIRWSLHSFPSKDSKDLHWKWASSTILLAHGQVAAKAHAHILPWVDSIVSRIYPRPCPLCQDETLRQSFLTASLMLTGALSRSEGAHSYKFSQTSELLQCLMVLMQKEPQDTLCTQSRHAHKGHARRIHKLRPPIASERKSQLSTCSRSTFGLPLLDALEKHTCLFLEPPNIQVWSTAQGRAGWTHRGWGPGQLPRCSEHLQVITDMFLGHQTLSLTLRAPQHLYVWLASEKAHERQRAVHNCMILKFLNHGGYLDPEENYKHIGQLVGILRMLCQIPDRVTQRYSLEGASHLYQLLMCHKAGEGLQAELQSPKELSQAHSDEAPLWSSGDQKATPLGPQEMAKNHFLQLGSSQVIEEIMQQLTLEELNDLVWTAIDGLGSTSPFRVQAASEMLLAVIQQHGAKQKTVASMGRAIRLHLCSLCIPQAKEDTLHAITLLARSHTPELVATFLDISMPLDSHTFLLWRTLEAKLPMSHLALATLPGWLQERPLPTDASDSSPHPKERTSLRLLAVSHEPLHELQSAQEFKQATQEAYPEILPALLTQVYYVLELNLPGEPQPKQQAQEAAVLSPQSCSTSLEALKSLLSTTGHWHVFAHLRLQSSWELFTTIHTYPKGVGLLARAMVQNHCRQLTAVLYQLLPRLQSPEDRERKVAILILTEVGGHLTRFLYGPALLEVLPKPAALTGAHGLWDPSTEVRVSSLQGLGNVLFHPAKGSLLRGQLRPFLNGFFQSSKQVVVCIMNTVSDTLHRLGAQGMGFQSLRVAVNTRSFFDDKRDGTRAAAMALFGDLVAVKAGREPSGLRTQVHQSMVPLLLHLKDRCPAVAMEPAFFAHCFRLLPLRWRLRHTLFCTLAWERGLSTGHFLWTCLMPRSQEEFSIHLSQALSYPHSHSCYIKTWAALFISYTICYHPKAVSQTLNAMDTNLLFHSNFEDLKSDPEPSIRESPPGGVGQAQAV</sequence>
<feature type="domain" description="Maestro-like HEAT-repeats" evidence="3">
    <location>
        <begin position="575"/>
        <end position="817"/>
    </location>
</feature>
<dbReference type="OMA" id="FISYTIC"/>
<evidence type="ECO:0000313" key="7">
    <source>
        <dbReference type="Ensembl" id="ENSSBOP00000023107.1"/>
    </source>
</evidence>
<dbReference type="Pfam" id="PF23221">
    <property type="entry name" value="HEAT_MROH2B_1st"/>
    <property type="match status" value="1"/>
</dbReference>
<gene>
    <name evidence="7" type="primary">MROH5</name>
</gene>
<dbReference type="InterPro" id="IPR056282">
    <property type="entry name" value="MROH2B-like_N_HEAT"/>
</dbReference>
<dbReference type="GeneTree" id="ENSGT00940000160938"/>
<feature type="region of interest" description="Disordered" evidence="2">
    <location>
        <begin position="1"/>
        <end position="40"/>
    </location>
</feature>
<feature type="region of interest" description="Disordered" evidence="2">
    <location>
        <begin position="1275"/>
        <end position="1295"/>
    </location>
</feature>
<evidence type="ECO:0000259" key="4">
    <source>
        <dbReference type="Pfam" id="PF23210"/>
    </source>
</evidence>
<dbReference type="Pfam" id="PF23227">
    <property type="entry name" value="HEAT_MROH2B_C"/>
    <property type="match status" value="1"/>
</dbReference>
<dbReference type="PANTHER" id="PTHR23120">
    <property type="entry name" value="MAESTRO-RELATED HEAT DOMAIN-CONTAINING"/>
    <property type="match status" value="1"/>
</dbReference>
<dbReference type="Ensembl" id="ENSSBOT00000039961.1">
    <property type="protein sequence ID" value="ENSSBOP00000023107.1"/>
    <property type="gene ID" value="ENSSBOG00000028055.1"/>
</dbReference>
<dbReference type="PANTHER" id="PTHR23120:SF6">
    <property type="entry name" value="MAESTRO HEAT-LIKE REPEAT FAMILY MEMBER 5"/>
    <property type="match status" value="1"/>
</dbReference>
<evidence type="ECO:0000259" key="3">
    <source>
        <dbReference type="Pfam" id="PF21047"/>
    </source>
</evidence>
<feature type="compositionally biased region" description="Polar residues" evidence="2">
    <location>
        <begin position="1"/>
        <end position="10"/>
    </location>
</feature>
<evidence type="ECO:0000259" key="6">
    <source>
        <dbReference type="Pfam" id="PF23227"/>
    </source>
</evidence>
<keyword evidence="8" id="KW-1185">Reference proteome</keyword>
<feature type="domain" description="Maestro/Maestro-like HEAT-repeats" evidence="6">
    <location>
        <begin position="1029"/>
        <end position="1283"/>
    </location>
</feature>
<dbReference type="GO" id="GO:0005737">
    <property type="term" value="C:cytoplasm"/>
    <property type="evidence" value="ECO:0007669"/>
    <property type="project" value="TreeGrafter"/>
</dbReference>
<reference evidence="7" key="2">
    <citation type="submission" date="2025-09" db="UniProtKB">
        <authorList>
            <consortium name="Ensembl"/>
        </authorList>
    </citation>
    <scope>IDENTIFICATION</scope>
</reference>
<evidence type="ECO:0000256" key="1">
    <source>
        <dbReference type="ARBA" id="ARBA00022737"/>
    </source>
</evidence>
<feature type="domain" description="MROH2B-like N-terminal HEAT-repeats" evidence="5">
    <location>
        <begin position="102"/>
        <end position="212"/>
    </location>
</feature>
<dbReference type="InterPro" id="IPR055406">
    <property type="entry name" value="HEAT_Maestro"/>
</dbReference>
<organism evidence="7 8">
    <name type="scientific">Saimiri boliviensis boliviensis</name>
    <name type="common">Bolivian squirrel monkey</name>
    <dbReference type="NCBI Taxonomy" id="39432"/>
    <lineage>
        <taxon>Eukaryota</taxon>
        <taxon>Metazoa</taxon>
        <taxon>Chordata</taxon>
        <taxon>Craniata</taxon>
        <taxon>Vertebrata</taxon>
        <taxon>Euteleostomi</taxon>
        <taxon>Mammalia</taxon>
        <taxon>Eutheria</taxon>
        <taxon>Euarchontoglires</taxon>
        <taxon>Primates</taxon>
        <taxon>Haplorrhini</taxon>
        <taxon>Platyrrhini</taxon>
        <taxon>Cebidae</taxon>
        <taxon>Saimiriinae</taxon>
        <taxon>Saimiri</taxon>
    </lineage>
</organism>
<protein>
    <submittedName>
        <fullName evidence="7">Maestro heat like repeat family member 5/pseudo</fullName>
    </submittedName>
</protein>
<proteinExistence type="predicted"/>
<accession>A0A2K6TTW7</accession>